<keyword evidence="2" id="KW-0560">Oxidoreductase</keyword>
<dbReference type="InterPro" id="IPR036291">
    <property type="entry name" value="NAD(P)-bd_dom_sf"/>
</dbReference>
<feature type="domain" description="GFO/IDH/MocA-like oxidoreductase" evidence="7">
    <location>
        <begin position="73"/>
        <end position="188"/>
    </location>
</feature>
<evidence type="ECO:0000313" key="8">
    <source>
        <dbReference type="EMBL" id="KAJ8907251.1"/>
    </source>
</evidence>
<comment type="caution">
    <text evidence="8">The sequence shown here is derived from an EMBL/GenBank/DDBJ whole genome shotgun (WGS) entry which is preliminary data.</text>
</comment>
<evidence type="ECO:0000256" key="3">
    <source>
        <dbReference type="ARBA" id="ARBA00038984"/>
    </source>
</evidence>
<protein>
    <recommendedName>
        <fullName evidence="3">D-xylose 1-dehydrogenase (NADP(+), D-xylono-1,5-lactone-forming)</fullName>
        <ecNumber evidence="3">1.1.1.179</ecNumber>
    </recommendedName>
    <alternativeName>
        <fullName evidence="4">D-xylose-NADP dehydrogenase</fullName>
    </alternativeName>
</protein>
<dbReference type="Pfam" id="PF22725">
    <property type="entry name" value="GFO_IDH_MocA_C3"/>
    <property type="match status" value="1"/>
</dbReference>
<dbReference type="EC" id="1.1.1.179" evidence="3"/>
<evidence type="ECO:0000256" key="1">
    <source>
        <dbReference type="ARBA" id="ARBA00010928"/>
    </source>
</evidence>
<dbReference type="GO" id="GO:0000166">
    <property type="term" value="F:nucleotide binding"/>
    <property type="evidence" value="ECO:0007669"/>
    <property type="project" value="InterPro"/>
</dbReference>
<evidence type="ECO:0000256" key="2">
    <source>
        <dbReference type="ARBA" id="ARBA00023002"/>
    </source>
</evidence>
<keyword evidence="9" id="KW-1185">Reference proteome</keyword>
<evidence type="ECO:0000259" key="6">
    <source>
        <dbReference type="Pfam" id="PF01408"/>
    </source>
</evidence>
<dbReference type="InterPro" id="IPR055170">
    <property type="entry name" value="GFO_IDH_MocA-like_dom"/>
</dbReference>
<evidence type="ECO:0000256" key="4">
    <source>
        <dbReference type="ARBA" id="ARBA00042988"/>
    </source>
</evidence>
<dbReference type="InterPro" id="IPR000683">
    <property type="entry name" value="Gfo/Idh/MocA-like_OxRdtase_N"/>
</dbReference>
<dbReference type="InterPro" id="IPR050984">
    <property type="entry name" value="Gfo/Idh/MocA_domain"/>
</dbReference>
<evidence type="ECO:0000256" key="5">
    <source>
        <dbReference type="ARBA" id="ARBA00049233"/>
    </source>
</evidence>
<feature type="domain" description="Gfo/Idh/MocA-like oxidoreductase N-terminal" evidence="6">
    <location>
        <begin position="2"/>
        <end position="60"/>
    </location>
</feature>
<proteinExistence type="inferred from homology"/>
<reference evidence="8 9" key="1">
    <citation type="journal article" date="2023" name="Nat. Commun.">
        <title>Origin of minicircular mitochondrial genomes in red algae.</title>
        <authorList>
            <person name="Lee Y."/>
            <person name="Cho C.H."/>
            <person name="Lee Y.M."/>
            <person name="Park S.I."/>
            <person name="Yang J.H."/>
            <person name="West J.A."/>
            <person name="Bhattacharya D."/>
            <person name="Yoon H.S."/>
        </authorList>
    </citation>
    <scope>NUCLEOTIDE SEQUENCE [LARGE SCALE GENOMIC DNA]</scope>
    <source>
        <strain evidence="8 9">CCMP1338</strain>
        <tissue evidence="8">Whole cell</tissue>
    </source>
</reference>
<dbReference type="Pfam" id="PF01408">
    <property type="entry name" value="GFO_IDH_MocA"/>
    <property type="match status" value="1"/>
</dbReference>
<dbReference type="SUPFAM" id="SSF55347">
    <property type="entry name" value="Glyceraldehyde-3-phosphate dehydrogenase-like, C-terminal domain"/>
    <property type="match status" value="1"/>
</dbReference>
<dbReference type="Gene3D" id="3.40.50.720">
    <property type="entry name" value="NAD(P)-binding Rossmann-like Domain"/>
    <property type="match status" value="1"/>
</dbReference>
<dbReference type="PANTHER" id="PTHR22604:SF105">
    <property type="entry name" value="TRANS-1,2-DIHYDROBENZENE-1,2-DIOL DEHYDROGENASE"/>
    <property type="match status" value="1"/>
</dbReference>
<dbReference type="Gene3D" id="3.30.360.10">
    <property type="entry name" value="Dihydrodipicolinate Reductase, domain 2"/>
    <property type="match status" value="1"/>
</dbReference>
<comment type="similarity">
    <text evidence="1">Belongs to the Gfo/Idh/MocA family.</text>
</comment>
<dbReference type="PANTHER" id="PTHR22604">
    <property type="entry name" value="OXIDOREDUCTASES"/>
    <property type="match status" value="1"/>
</dbReference>
<dbReference type="Proteomes" id="UP001157974">
    <property type="component" value="Unassembled WGS sequence"/>
</dbReference>
<dbReference type="GO" id="GO:0047837">
    <property type="term" value="F:D-xylose 1-dehydrogenase (NADP+) activity"/>
    <property type="evidence" value="ECO:0007669"/>
    <property type="project" value="UniProtKB-EC"/>
</dbReference>
<name>A0AAV8UXC9_9RHOD</name>
<organism evidence="8 9">
    <name type="scientific">Rhodosorus marinus</name>
    <dbReference type="NCBI Taxonomy" id="101924"/>
    <lineage>
        <taxon>Eukaryota</taxon>
        <taxon>Rhodophyta</taxon>
        <taxon>Stylonematophyceae</taxon>
        <taxon>Stylonematales</taxon>
        <taxon>Stylonemataceae</taxon>
        <taxon>Rhodosorus</taxon>
    </lineage>
</organism>
<dbReference type="EMBL" id="JAMWBK010000003">
    <property type="protein sequence ID" value="KAJ8907251.1"/>
    <property type="molecule type" value="Genomic_DNA"/>
</dbReference>
<accession>A0AAV8UXC9</accession>
<comment type="catalytic activity">
    <reaction evidence="5">
        <text>D-xylose + NADP(+) = D-xylono-1,5-lactone + NADPH + H(+)</text>
        <dbReference type="Rhea" id="RHEA:22000"/>
        <dbReference type="ChEBI" id="CHEBI:15378"/>
        <dbReference type="ChEBI" id="CHEBI:15867"/>
        <dbReference type="ChEBI" id="CHEBI:53455"/>
        <dbReference type="ChEBI" id="CHEBI:57783"/>
        <dbReference type="ChEBI" id="CHEBI:58349"/>
        <dbReference type="EC" id="1.1.1.179"/>
    </reaction>
</comment>
<dbReference type="SUPFAM" id="SSF51735">
    <property type="entry name" value="NAD(P)-binding Rossmann-fold domains"/>
    <property type="match status" value="1"/>
</dbReference>
<dbReference type="AlphaFoldDB" id="A0AAV8UXC9"/>
<sequence length="286" mass="31243">MADHGDFDIMYIGTLHPFHREHAQAALEAGKHVLVEKPFTTTLDDALALTELAEKKGLFIAEGLWTRFFPAVEQALHMVRSGSLGEVKQVEADFCFNATADGDAGVLFNKELAGGANFYVSIYSLGYATAVFGTEPEKIIATGHVQEGLDLSNVVVLLYADGKTGIAISGMHVESAEETRISGTNGRITIHPPSHCATSTTFYGKLEGRGNVETHTVQFDLPRNPPTLEETGGFNFPNSIGFQYEAAAAMRCIHAGRRETPQYTTSEMLGVQKLQDQVRKQLHERE</sequence>
<gene>
    <name evidence="8" type="ORF">NDN08_003732</name>
</gene>
<evidence type="ECO:0000313" key="9">
    <source>
        <dbReference type="Proteomes" id="UP001157974"/>
    </source>
</evidence>
<evidence type="ECO:0000259" key="7">
    <source>
        <dbReference type="Pfam" id="PF22725"/>
    </source>
</evidence>